<name>A0A7N9D2W0_MACFA</name>
<evidence type="ECO:0008006" key="4">
    <source>
        <dbReference type="Google" id="ProtNLM"/>
    </source>
</evidence>
<evidence type="ECO:0000313" key="2">
    <source>
        <dbReference type="Ensembl" id="ENSMFAP00000059781.1"/>
    </source>
</evidence>
<organism evidence="2 3">
    <name type="scientific">Macaca fascicularis</name>
    <name type="common">Crab-eating macaque</name>
    <name type="synonym">Cynomolgus monkey</name>
    <dbReference type="NCBI Taxonomy" id="9541"/>
    <lineage>
        <taxon>Eukaryota</taxon>
        <taxon>Metazoa</taxon>
        <taxon>Chordata</taxon>
        <taxon>Craniata</taxon>
        <taxon>Vertebrata</taxon>
        <taxon>Euteleostomi</taxon>
        <taxon>Mammalia</taxon>
        <taxon>Eutheria</taxon>
        <taxon>Euarchontoglires</taxon>
        <taxon>Primates</taxon>
        <taxon>Haplorrhini</taxon>
        <taxon>Catarrhini</taxon>
        <taxon>Cercopithecidae</taxon>
        <taxon>Cercopithecinae</taxon>
        <taxon>Macaca</taxon>
    </lineage>
</organism>
<proteinExistence type="predicted"/>
<feature type="chain" id="PRO_5030515611" description="Secreted protein" evidence="1">
    <location>
        <begin position="25"/>
        <end position="100"/>
    </location>
</feature>
<dbReference type="Ensembl" id="ENSMFAT00000074823.1">
    <property type="protein sequence ID" value="ENSMFAP00000059781.1"/>
    <property type="gene ID" value="ENSMFAG00000052915.1"/>
</dbReference>
<dbReference type="PANTHER" id="PTHR12138">
    <property type="entry name" value="PRIMATE-EXPANDED PROTEIN FAMILY"/>
    <property type="match status" value="1"/>
</dbReference>
<evidence type="ECO:0000256" key="1">
    <source>
        <dbReference type="SAM" id="SignalP"/>
    </source>
</evidence>
<dbReference type="PANTHER" id="PTHR12138:SF162">
    <property type="entry name" value="CHROMOSOME UNDETERMINED SCAFFOLD_275, WHOLE GENOME SHOTGUN SEQUENCE"/>
    <property type="match status" value="1"/>
</dbReference>
<keyword evidence="1" id="KW-0732">Signal</keyword>
<sequence>MIEFSQDLMVWVLFVCLFLRQSLALSPRWEYSGTILAHCNLRLLGSSHSPVSASPVAGITDMCPANFCIFIETRFHHVSQDGLHLLTCPPQPPKVLGLQV</sequence>
<dbReference type="Proteomes" id="UP000233100">
    <property type="component" value="Chromosome 7"/>
</dbReference>
<dbReference type="GeneTree" id="ENSGT01150000286943"/>
<keyword evidence="3" id="KW-1185">Reference proteome</keyword>
<reference evidence="2" key="2">
    <citation type="submission" date="2025-08" db="UniProtKB">
        <authorList>
            <consortium name="Ensembl"/>
        </authorList>
    </citation>
    <scope>IDENTIFICATION</scope>
</reference>
<protein>
    <recommendedName>
        <fullName evidence="4">Secreted protein</fullName>
    </recommendedName>
</protein>
<feature type="signal peptide" evidence="1">
    <location>
        <begin position="1"/>
        <end position="24"/>
    </location>
</feature>
<dbReference type="AlphaFoldDB" id="A0A7N9D2W0"/>
<reference evidence="2" key="3">
    <citation type="submission" date="2025-09" db="UniProtKB">
        <authorList>
            <consortium name="Ensembl"/>
        </authorList>
    </citation>
    <scope>IDENTIFICATION</scope>
</reference>
<reference evidence="2 3" key="1">
    <citation type="submission" date="2013-03" db="EMBL/GenBank/DDBJ databases">
        <authorList>
            <person name="Warren W."/>
            <person name="Wilson R.K."/>
        </authorList>
    </citation>
    <scope>NUCLEOTIDE SEQUENCE</scope>
</reference>
<accession>A0A7N9D2W0</accession>
<evidence type="ECO:0000313" key="3">
    <source>
        <dbReference type="Proteomes" id="UP000233100"/>
    </source>
</evidence>